<dbReference type="Pfam" id="PF00106">
    <property type="entry name" value="adh_short"/>
    <property type="match status" value="1"/>
</dbReference>
<dbReference type="STRING" id="7398.A0A1B0ABT6"/>
<name>A0A1B0ABT6_GLOPL</name>
<evidence type="ECO:0000313" key="5">
    <source>
        <dbReference type="Proteomes" id="UP000092445"/>
    </source>
</evidence>
<accession>A0A1B0ABT6</accession>
<keyword evidence="3" id="KW-0472">Membrane</keyword>
<dbReference type="GO" id="GO:0005811">
    <property type="term" value="C:lipid droplet"/>
    <property type="evidence" value="ECO:0007669"/>
    <property type="project" value="TreeGrafter"/>
</dbReference>
<proteinExistence type="inferred from homology"/>
<dbReference type="EnsemblMetazoa" id="GPAI040505-RA">
    <property type="protein sequence ID" value="GPAI040505-PA"/>
    <property type="gene ID" value="GPAI040505"/>
</dbReference>
<evidence type="ECO:0000256" key="3">
    <source>
        <dbReference type="SAM" id="Phobius"/>
    </source>
</evidence>
<keyword evidence="5" id="KW-1185">Reference proteome</keyword>
<organism evidence="4 5">
    <name type="scientific">Glossina pallidipes</name>
    <name type="common">Tsetse fly</name>
    <dbReference type="NCBI Taxonomy" id="7398"/>
    <lineage>
        <taxon>Eukaryota</taxon>
        <taxon>Metazoa</taxon>
        <taxon>Ecdysozoa</taxon>
        <taxon>Arthropoda</taxon>
        <taxon>Hexapoda</taxon>
        <taxon>Insecta</taxon>
        <taxon>Pterygota</taxon>
        <taxon>Neoptera</taxon>
        <taxon>Endopterygota</taxon>
        <taxon>Diptera</taxon>
        <taxon>Brachycera</taxon>
        <taxon>Muscomorpha</taxon>
        <taxon>Hippoboscoidea</taxon>
        <taxon>Glossinidae</taxon>
        <taxon>Glossina</taxon>
    </lineage>
</organism>
<dbReference type="GO" id="GO:0016616">
    <property type="term" value="F:oxidoreductase activity, acting on the CH-OH group of donors, NAD or NADP as acceptor"/>
    <property type="evidence" value="ECO:0007669"/>
    <property type="project" value="TreeGrafter"/>
</dbReference>
<dbReference type="Proteomes" id="UP000092445">
    <property type="component" value="Unassembled WGS sequence"/>
</dbReference>
<dbReference type="VEuPathDB" id="VectorBase:GPAI040505"/>
<evidence type="ECO:0000256" key="2">
    <source>
        <dbReference type="ARBA" id="ARBA00023002"/>
    </source>
</evidence>
<reference evidence="5" key="1">
    <citation type="submission" date="2014-03" db="EMBL/GenBank/DDBJ databases">
        <authorList>
            <person name="Aksoy S."/>
            <person name="Warren W."/>
            <person name="Wilson R.K."/>
        </authorList>
    </citation>
    <scope>NUCLEOTIDE SEQUENCE [LARGE SCALE GENOMIC DNA]</scope>
    <source>
        <strain evidence="5">IAEA</strain>
    </source>
</reference>
<keyword evidence="2" id="KW-0560">Oxidoreductase</keyword>
<dbReference type="InterPro" id="IPR036291">
    <property type="entry name" value="NAD(P)-bd_dom_sf"/>
</dbReference>
<dbReference type="AlphaFoldDB" id="A0A1B0ABT6"/>
<dbReference type="SUPFAM" id="SSF51735">
    <property type="entry name" value="NAD(P)-binding Rossmann-fold domains"/>
    <property type="match status" value="1"/>
</dbReference>
<comment type="similarity">
    <text evidence="1">Belongs to the short-chain dehydrogenases/reductases (SDR) family.</text>
</comment>
<feature type="transmembrane region" description="Helical" evidence="3">
    <location>
        <begin position="113"/>
        <end position="133"/>
    </location>
</feature>
<reference evidence="4" key="2">
    <citation type="submission" date="2020-05" db="UniProtKB">
        <authorList>
            <consortium name="EnsemblMetazoa"/>
        </authorList>
    </citation>
    <scope>IDENTIFICATION</scope>
    <source>
        <strain evidence="4">IAEA</strain>
    </source>
</reference>
<evidence type="ECO:0000313" key="4">
    <source>
        <dbReference type="EnsemblMetazoa" id="GPAI040505-PA"/>
    </source>
</evidence>
<dbReference type="PANTHER" id="PTHR24322:SF736">
    <property type="entry name" value="RETINOL DEHYDROGENASE 10"/>
    <property type="match status" value="1"/>
</dbReference>
<dbReference type="PANTHER" id="PTHR24322">
    <property type="entry name" value="PKSB"/>
    <property type="match status" value="1"/>
</dbReference>
<dbReference type="Gene3D" id="3.40.50.720">
    <property type="entry name" value="NAD(P)-binding Rossmann-like Domain"/>
    <property type="match status" value="1"/>
</dbReference>
<dbReference type="InterPro" id="IPR002347">
    <property type="entry name" value="SDR_fam"/>
</dbReference>
<sequence length="142" mass="16407">MAFRNGHGISRELAPHYTALDTVTCIDIKEKNYDKTVKKAKRLKNAGSLADQIKDEIGLVFVMENSVRIMPTHRFEQQIADEIRQVFETNVISQFWTLQAFLPHMKQQNRGHIIAMHSIAGLMGNAHFVSYYYGFHYISVYD</sequence>
<evidence type="ECO:0000256" key="1">
    <source>
        <dbReference type="ARBA" id="ARBA00006484"/>
    </source>
</evidence>
<keyword evidence="3" id="KW-0812">Transmembrane</keyword>
<protein>
    <submittedName>
        <fullName evidence="4">Uncharacterized protein</fullName>
    </submittedName>
</protein>
<keyword evidence="3" id="KW-1133">Transmembrane helix</keyword>